<keyword evidence="2" id="KW-1185">Reference proteome</keyword>
<sequence length="60" mass="7050">MNKISIINWCFSFWHYSFLSIFICNHELPLVGCPKKRKSNAFEDEVARSDSAEATRRKKV</sequence>
<proteinExistence type="predicted"/>
<gene>
    <name evidence="1" type="ORF">DIT68_00105</name>
</gene>
<dbReference type="Proteomes" id="UP000245370">
    <property type="component" value="Unassembled WGS sequence"/>
</dbReference>
<comment type="caution">
    <text evidence="1">The sequence shown here is derived from an EMBL/GenBank/DDBJ whole genome shotgun (WGS) entry which is preliminary data.</text>
</comment>
<accession>A0A2U2XFZ0</accession>
<dbReference type="EMBL" id="QFRJ01000001">
    <property type="protein sequence ID" value="PWH86706.1"/>
    <property type="molecule type" value="Genomic_DNA"/>
</dbReference>
<organism evidence="1 2">
    <name type="scientific">Brumimicrobium oceani</name>
    <dbReference type="NCBI Taxonomy" id="2100725"/>
    <lineage>
        <taxon>Bacteria</taxon>
        <taxon>Pseudomonadati</taxon>
        <taxon>Bacteroidota</taxon>
        <taxon>Flavobacteriia</taxon>
        <taxon>Flavobacteriales</taxon>
        <taxon>Crocinitomicaceae</taxon>
        <taxon>Brumimicrobium</taxon>
    </lineage>
</organism>
<evidence type="ECO:0000313" key="2">
    <source>
        <dbReference type="Proteomes" id="UP000245370"/>
    </source>
</evidence>
<name>A0A2U2XFZ0_9FLAO</name>
<dbReference type="AlphaFoldDB" id="A0A2U2XFZ0"/>
<reference evidence="1 2" key="2">
    <citation type="submission" date="2018-05" db="EMBL/GenBank/DDBJ databases">
        <authorList>
            <person name="Lanie J.A."/>
            <person name="Ng W.-L."/>
            <person name="Kazmierczak K.M."/>
            <person name="Andrzejewski T.M."/>
            <person name="Davidsen T.M."/>
            <person name="Wayne K.J."/>
            <person name="Tettelin H."/>
            <person name="Glass J.I."/>
            <person name="Rusch D."/>
            <person name="Podicherti R."/>
            <person name="Tsui H.-C.T."/>
            <person name="Winkler M.E."/>
        </authorList>
    </citation>
    <scope>NUCLEOTIDE SEQUENCE [LARGE SCALE GENOMIC DNA]</scope>
    <source>
        <strain evidence="1 2">C305</strain>
    </source>
</reference>
<reference evidence="1 2" key="1">
    <citation type="submission" date="2018-05" db="EMBL/GenBank/DDBJ databases">
        <title>Brumimicrobium oceani sp. nov., isolated from coastal sediment.</title>
        <authorList>
            <person name="Kou Y."/>
        </authorList>
    </citation>
    <scope>NUCLEOTIDE SEQUENCE [LARGE SCALE GENOMIC DNA]</scope>
    <source>
        <strain evidence="1 2">C305</strain>
    </source>
</reference>
<evidence type="ECO:0000313" key="1">
    <source>
        <dbReference type="EMBL" id="PWH86706.1"/>
    </source>
</evidence>
<protein>
    <submittedName>
        <fullName evidence="1">Uncharacterized protein</fullName>
    </submittedName>
</protein>